<dbReference type="EMBL" id="JBHSNB010000001">
    <property type="protein sequence ID" value="MFC5583654.1"/>
    <property type="molecule type" value="Genomic_DNA"/>
</dbReference>
<reference evidence="3" key="1">
    <citation type="journal article" date="2019" name="Int. J. Syst. Evol. Microbiol.">
        <title>The Global Catalogue of Microorganisms (GCM) 10K type strain sequencing project: providing services to taxonomists for standard genome sequencing and annotation.</title>
        <authorList>
            <consortium name="The Broad Institute Genomics Platform"/>
            <consortium name="The Broad Institute Genome Sequencing Center for Infectious Disease"/>
            <person name="Wu L."/>
            <person name="Ma J."/>
        </authorList>
    </citation>
    <scope>NUCLEOTIDE SEQUENCE [LARGE SCALE GENOMIC DNA]</scope>
    <source>
        <strain evidence="3">JCM 3366</strain>
    </source>
</reference>
<proteinExistence type="predicted"/>
<name>A0ABW0T2U1_9HYPH</name>
<protein>
    <submittedName>
        <fullName evidence="2">DUF1127 domain-containing protein</fullName>
    </submittedName>
</protein>
<gene>
    <name evidence="2" type="ORF">ACFPOD_00885</name>
</gene>
<comment type="caution">
    <text evidence="2">The sequence shown here is derived from an EMBL/GenBank/DDBJ whole genome shotgun (WGS) entry which is preliminary data.</text>
</comment>
<feature type="domain" description="YjiS-like" evidence="1">
    <location>
        <begin position="41"/>
        <end position="66"/>
    </location>
</feature>
<evidence type="ECO:0000259" key="1">
    <source>
        <dbReference type="Pfam" id="PF06568"/>
    </source>
</evidence>
<organism evidence="2 3">
    <name type="scientific">Nitratireductor kimnyeongensis</name>
    <dbReference type="NCBI Taxonomy" id="430679"/>
    <lineage>
        <taxon>Bacteria</taxon>
        <taxon>Pseudomonadati</taxon>
        <taxon>Pseudomonadota</taxon>
        <taxon>Alphaproteobacteria</taxon>
        <taxon>Hyphomicrobiales</taxon>
        <taxon>Phyllobacteriaceae</taxon>
        <taxon>Nitratireductor</taxon>
    </lineage>
</organism>
<evidence type="ECO:0000313" key="3">
    <source>
        <dbReference type="Proteomes" id="UP001596107"/>
    </source>
</evidence>
<accession>A0ABW0T2U1</accession>
<dbReference type="RefSeq" id="WP_223020473.1">
    <property type="nucleotide sequence ID" value="NZ_CP078143.1"/>
</dbReference>
<keyword evidence="3" id="KW-1185">Reference proteome</keyword>
<dbReference type="InterPro" id="IPR009506">
    <property type="entry name" value="YjiS-like"/>
</dbReference>
<evidence type="ECO:0000313" key="2">
    <source>
        <dbReference type="EMBL" id="MFC5583654.1"/>
    </source>
</evidence>
<sequence>MEAIKTAAEGCKLRRSGFAETVNDPGLHSTLDRLRTLLGKRRSRLALLDLTNDQLRDIGVSREEARREGLRSFWD</sequence>
<dbReference type="Pfam" id="PF06568">
    <property type="entry name" value="YjiS-like"/>
    <property type="match status" value="1"/>
</dbReference>
<dbReference type="Proteomes" id="UP001596107">
    <property type="component" value="Unassembled WGS sequence"/>
</dbReference>